<evidence type="ECO:0000256" key="1">
    <source>
        <dbReference type="ARBA" id="ARBA00001946"/>
    </source>
</evidence>
<dbReference type="PANTHER" id="PTHR43046">
    <property type="entry name" value="GDP-MANNOSE MANNOSYL HYDROLASE"/>
    <property type="match status" value="1"/>
</dbReference>
<dbReference type="PRINTS" id="PR00502">
    <property type="entry name" value="NUDIXFAMILY"/>
</dbReference>
<reference evidence="6" key="2">
    <citation type="submission" date="2016-11" db="EMBL/GenBank/DDBJ databases">
        <authorList>
            <person name="Jaros S."/>
            <person name="Januszkiewicz K."/>
            <person name="Wedrychowicz H."/>
        </authorList>
    </citation>
    <scope>NUCLEOTIDE SEQUENCE [LARGE SCALE GENOMIC DNA]</scope>
    <source>
        <strain evidence="6">DX253</strain>
    </source>
</reference>
<accession>E7QT81</accession>
<gene>
    <name evidence="6" type="ORF">SAMN05444342_2212</name>
    <name evidence="5" type="ORF">ZOD2009_10045</name>
</gene>
<keyword evidence="2 5" id="KW-0378">Hydrolase</keyword>
<evidence type="ECO:0000313" key="7">
    <source>
        <dbReference type="Proteomes" id="UP000003751"/>
    </source>
</evidence>
<feature type="compositionally biased region" description="Basic and acidic residues" evidence="3">
    <location>
        <begin position="1"/>
        <end position="11"/>
    </location>
</feature>
<dbReference type="Gene3D" id="3.90.79.10">
    <property type="entry name" value="Nucleoside Triphosphate Pyrophosphohydrolase"/>
    <property type="match status" value="1"/>
</dbReference>
<dbReference type="CDD" id="cd02883">
    <property type="entry name" value="NUDIX_Hydrolase"/>
    <property type="match status" value="1"/>
</dbReference>
<name>E7QT81_HALPU</name>
<reference evidence="8" key="3">
    <citation type="submission" date="2016-11" db="EMBL/GenBank/DDBJ databases">
        <authorList>
            <person name="Varghese N."/>
            <person name="Submissions S."/>
        </authorList>
    </citation>
    <scope>NUCLEOTIDE SEQUENCE [LARGE SCALE GENOMIC DNA]</scope>
    <source>
        <strain evidence="8">DX253</strain>
    </source>
</reference>
<dbReference type="InterPro" id="IPR015797">
    <property type="entry name" value="NUDIX_hydrolase-like_dom_sf"/>
</dbReference>
<dbReference type="SUPFAM" id="SSF55811">
    <property type="entry name" value="Nudix"/>
    <property type="match status" value="1"/>
</dbReference>
<evidence type="ECO:0000256" key="3">
    <source>
        <dbReference type="SAM" id="MobiDB-lite"/>
    </source>
</evidence>
<evidence type="ECO:0000313" key="6">
    <source>
        <dbReference type="EMBL" id="SHK79819.1"/>
    </source>
</evidence>
<feature type="region of interest" description="Disordered" evidence="3">
    <location>
        <begin position="1"/>
        <end position="20"/>
    </location>
</feature>
<dbReference type="EMBL" id="AEMG01000009">
    <property type="protein sequence ID" value="EFW91810.1"/>
    <property type="molecule type" value="Genomic_DNA"/>
</dbReference>
<evidence type="ECO:0000256" key="2">
    <source>
        <dbReference type="ARBA" id="ARBA00022801"/>
    </source>
</evidence>
<reference evidence="5 7" key="1">
    <citation type="journal article" date="2014" name="ISME J.">
        <title>Trehalose/2-sulfotrehalose biosynthesis and glycine-betaine uptake are widely spread mechanisms for osmoadaptation in the Halobacteriales.</title>
        <authorList>
            <person name="Youssef N.H."/>
            <person name="Savage-Ashlock K.N."/>
            <person name="McCully A.L."/>
            <person name="Luedtke B."/>
            <person name="Shaw E.I."/>
            <person name="Hoff W.D."/>
            <person name="Elshahed M.S."/>
        </authorList>
    </citation>
    <scope>NUCLEOTIDE SEQUENCE [LARGE SCALE GENOMIC DNA]</scope>
    <source>
        <strain evidence="5 7">DX253</strain>
    </source>
</reference>
<sequence length="167" mass="18102">MSHDVPPDTPREQQTLSLPESKLASLREWAVDGTGLTSAARVRDAAGRIALVKNGWSEGWILPGGGVEPGETPTEAAKREVREETGLDATIGAPLVVLDQSYVAAANGEERFSARYVVYAARSEGDIPDASRLGVHEGEISAAEWFERLPENLHDGDLLRPYLRDEP</sequence>
<protein>
    <submittedName>
        <fullName evidence="6">NUDIX domain-containing protein</fullName>
    </submittedName>
    <submittedName>
        <fullName evidence="5">NUDIX hydrolase</fullName>
    </submittedName>
</protein>
<evidence type="ECO:0000259" key="4">
    <source>
        <dbReference type="PROSITE" id="PS51462"/>
    </source>
</evidence>
<evidence type="ECO:0000313" key="8">
    <source>
        <dbReference type="Proteomes" id="UP000184203"/>
    </source>
</evidence>
<dbReference type="PATRIC" id="fig|797209.4.peg.1966"/>
<dbReference type="STRING" id="797209.GCA_000376445_02786"/>
<dbReference type="RefSeq" id="WP_007979353.1">
    <property type="nucleotide sequence ID" value="NZ_AEMG01000009.1"/>
</dbReference>
<dbReference type="PROSITE" id="PS00893">
    <property type="entry name" value="NUDIX_BOX"/>
    <property type="match status" value="1"/>
</dbReference>
<dbReference type="Proteomes" id="UP000003751">
    <property type="component" value="Unassembled WGS sequence"/>
</dbReference>
<dbReference type="InterPro" id="IPR020084">
    <property type="entry name" value="NUDIX_hydrolase_CS"/>
</dbReference>
<dbReference type="eggNOG" id="arCOG01083">
    <property type="taxonomic scope" value="Archaea"/>
</dbReference>
<dbReference type="EMBL" id="FRAN01000003">
    <property type="protein sequence ID" value="SHK79819.1"/>
    <property type="molecule type" value="Genomic_DNA"/>
</dbReference>
<feature type="domain" description="Nudix hydrolase" evidence="4">
    <location>
        <begin position="33"/>
        <end position="167"/>
    </location>
</feature>
<dbReference type="AlphaFoldDB" id="E7QT81"/>
<evidence type="ECO:0000313" key="5">
    <source>
        <dbReference type="EMBL" id="EFW91810.1"/>
    </source>
</evidence>
<dbReference type="Proteomes" id="UP000184203">
    <property type="component" value="Unassembled WGS sequence"/>
</dbReference>
<dbReference type="Pfam" id="PF00293">
    <property type="entry name" value="NUDIX"/>
    <property type="match status" value="1"/>
</dbReference>
<dbReference type="InterPro" id="IPR020476">
    <property type="entry name" value="Nudix_hydrolase"/>
</dbReference>
<proteinExistence type="predicted"/>
<dbReference type="OrthoDB" id="25155at2157"/>
<dbReference type="PROSITE" id="PS51462">
    <property type="entry name" value="NUDIX"/>
    <property type="match status" value="1"/>
</dbReference>
<dbReference type="GO" id="GO:0016787">
    <property type="term" value="F:hydrolase activity"/>
    <property type="evidence" value="ECO:0007669"/>
    <property type="project" value="UniProtKB-KW"/>
</dbReference>
<keyword evidence="8" id="KW-1185">Reference proteome</keyword>
<dbReference type="PANTHER" id="PTHR43046:SF14">
    <property type="entry name" value="MUTT_NUDIX FAMILY PROTEIN"/>
    <property type="match status" value="1"/>
</dbReference>
<organism evidence="5 7">
    <name type="scientific">Haladaptatus paucihalophilus DX253</name>
    <dbReference type="NCBI Taxonomy" id="797209"/>
    <lineage>
        <taxon>Archaea</taxon>
        <taxon>Methanobacteriati</taxon>
        <taxon>Methanobacteriota</taxon>
        <taxon>Stenosarchaea group</taxon>
        <taxon>Halobacteria</taxon>
        <taxon>Halobacteriales</taxon>
        <taxon>Haladaptataceae</taxon>
        <taxon>Haladaptatus</taxon>
    </lineage>
</organism>
<dbReference type="InterPro" id="IPR000086">
    <property type="entry name" value="NUDIX_hydrolase_dom"/>
</dbReference>
<comment type="cofactor">
    <cofactor evidence="1">
        <name>Mg(2+)</name>
        <dbReference type="ChEBI" id="CHEBI:18420"/>
    </cofactor>
</comment>